<evidence type="ECO:0000256" key="4">
    <source>
        <dbReference type="SAM" id="MobiDB-lite"/>
    </source>
</evidence>
<evidence type="ECO:0000256" key="1">
    <source>
        <dbReference type="ARBA" id="ARBA00024322"/>
    </source>
</evidence>
<dbReference type="GO" id="GO:0031469">
    <property type="term" value="C:bacterial microcompartment"/>
    <property type="evidence" value="ECO:0007669"/>
    <property type="project" value="UniProtKB-SubCell"/>
</dbReference>
<evidence type="ECO:0000313" key="7">
    <source>
        <dbReference type="EMBL" id="SFA99124.1"/>
    </source>
</evidence>
<dbReference type="Pfam" id="PF00936">
    <property type="entry name" value="BMC"/>
    <property type="match status" value="1"/>
</dbReference>
<evidence type="ECO:0000259" key="5">
    <source>
        <dbReference type="PROSITE" id="PS51930"/>
    </source>
</evidence>
<dbReference type="PROSITE" id="PS51931">
    <property type="entry name" value="BMC_CP"/>
    <property type="match status" value="1"/>
</dbReference>
<evidence type="ECO:0000256" key="3">
    <source>
        <dbReference type="PROSITE-ProRule" id="PRU01278"/>
    </source>
</evidence>
<dbReference type="Proteomes" id="UP000198619">
    <property type="component" value="Unassembled WGS sequence"/>
</dbReference>
<feature type="region of interest" description="Disordered" evidence="4">
    <location>
        <begin position="146"/>
        <end position="176"/>
    </location>
</feature>
<evidence type="ECO:0000259" key="6">
    <source>
        <dbReference type="PROSITE" id="PS51931"/>
    </source>
</evidence>
<dbReference type="PANTHER" id="PTHR33941:SF11">
    <property type="entry name" value="BACTERIAL MICROCOMPARTMENT SHELL PROTEIN PDUJ"/>
    <property type="match status" value="1"/>
</dbReference>
<evidence type="ECO:0000256" key="2">
    <source>
        <dbReference type="ARBA" id="ARBA00024446"/>
    </source>
</evidence>
<dbReference type="SUPFAM" id="SSF143414">
    <property type="entry name" value="CcmK-like"/>
    <property type="match status" value="1"/>
</dbReference>
<dbReference type="InterPro" id="IPR000249">
    <property type="entry name" value="BMC_dom"/>
</dbReference>
<comment type="subcellular location">
    <subcellularLocation>
        <location evidence="1">Bacterial microcompartment</location>
    </subcellularLocation>
</comment>
<dbReference type="SMART" id="SM00877">
    <property type="entry name" value="BMC"/>
    <property type="match status" value="1"/>
</dbReference>
<accession>A0A1I0XE12</accession>
<dbReference type="STRING" id="84698.SAMN04488528_100844"/>
<dbReference type="InterPro" id="IPR037233">
    <property type="entry name" value="CcmK-like_sf"/>
</dbReference>
<dbReference type="PANTHER" id="PTHR33941">
    <property type="entry name" value="PROPANEDIOL UTILIZATION PROTEIN PDUA"/>
    <property type="match status" value="1"/>
</dbReference>
<feature type="domain" description="BMC circularly permuted" evidence="6">
    <location>
        <begin position="1"/>
        <end position="69"/>
    </location>
</feature>
<dbReference type="AlphaFoldDB" id="A0A1I0XE12"/>
<dbReference type="InterPro" id="IPR044872">
    <property type="entry name" value="CcmK/CsoS1_BMC"/>
</dbReference>
<feature type="domain" description="BMC" evidence="5">
    <location>
        <begin position="3"/>
        <end position="87"/>
    </location>
</feature>
<keyword evidence="8" id="KW-1185">Reference proteome</keyword>
<dbReference type="EMBL" id="FOKI01000008">
    <property type="protein sequence ID" value="SFA99124.1"/>
    <property type="molecule type" value="Genomic_DNA"/>
</dbReference>
<dbReference type="InterPro" id="IPR044870">
    <property type="entry name" value="BMC_CP"/>
</dbReference>
<keyword evidence="2" id="KW-1283">Bacterial microcompartment</keyword>
<comment type="similarity">
    <text evidence="3">Belongs to the bacterial microcompartments protein family.</text>
</comment>
<gene>
    <name evidence="7" type="ORF">SAMN04488528_100844</name>
</gene>
<proteinExistence type="inferred from homology"/>
<sequence>MQALGLIEVNGYLAAIEAADAALKAANVSLINIEIVKAGISTVEITGDVGSVKVAVDAGERASKTLGALRSVSVIPKLHEETLKIVPDMKVEKEKEVILEESKDIEVTKSLGKPKILEEVEDSKEKESLDYEKPLEENKIEEIKKIDETKSSEDQKGMEIKSDPKEYKKKKKSEKNYGSMKVEELRKLVENLNLSGITSNEIKVAKKDVLIKILLDNKKAGDK</sequence>
<feature type="compositionally biased region" description="Basic and acidic residues" evidence="4">
    <location>
        <begin position="146"/>
        <end position="166"/>
    </location>
</feature>
<name>A0A1I0XE12_9CLOT</name>
<evidence type="ECO:0000313" key="8">
    <source>
        <dbReference type="Proteomes" id="UP000198619"/>
    </source>
</evidence>
<dbReference type="CDD" id="cd07045">
    <property type="entry name" value="BMC_CcmK_like"/>
    <property type="match status" value="1"/>
</dbReference>
<protein>
    <submittedName>
        <fullName evidence="7">Carboxysome shell and ethanolamine utilization microcompartment protein CcmL/EutN</fullName>
    </submittedName>
</protein>
<dbReference type="OrthoDB" id="9812608at2"/>
<dbReference type="Gene3D" id="3.30.70.1710">
    <property type="match status" value="1"/>
</dbReference>
<dbReference type="RefSeq" id="WP_090039958.1">
    <property type="nucleotide sequence ID" value="NZ_FOKI01000008.1"/>
</dbReference>
<reference evidence="7 8" key="1">
    <citation type="submission" date="2016-10" db="EMBL/GenBank/DDBJ databases">
        <authorList>
            <person name="de Groot N.N."/>
        </authorList>
    </citation>
    <scope>NUCLEOTIDE SEQUENCE [LARGE SCALE GENOMIC DNA]</scope>
    <source>
        <strain evidence="7 8">DSM 12271</strain>
    </source>
</reference>
<dbReference type="PROSITE" id="PS51930">
    <property type="entry name" value="BMC_2"/>
    <property type="match status" value="1"/>
</dbReference>
<organism evidence="7 8">
    <name type="scientific">Clostridium frigidicarnis</name>
    <dbReference type="NCBI Taxonomy" id="84698"/>
    <lineage>
        <taxon>Bacteria</taxon>
        <taxon>Bacillati</taxon>
        <taxon>Bacillota</taxon>
        <taxon>Clostridia</taxon>
        <taxon>Eubacteriales</taxon>
        <taxon>Clostridiaceae</taxon>
        <taxon>Clostridium</taxon>
    </lineage>
</organism>
<dbReference type="InterPro" id="IPR050575">
    <property type="entry name" value="BMC_shell"/>
</dbReference>